<dbReference type="SUPFAM" id="SSF103378">
    <property type="entry name" value="2-methylcitrate dehydratase PrpD"/>
    <property type="match status" value="1"/>
</dbReference>
<feature type="domain" description="MmgE/PrpD N-terminal" evidence="2">
    <location>
        <begin position="15"/>
        <end position="283"/>
    </location>
</feature>
<evidence type="ECO:0000259" key="3">
    <source>
        <dbReference type="Pfam" id="PF19305"/>
    </source>
</evidence>
<dbReference type="Proteomes" id="UP000054302">
    <property type="component" value="Unassembled WGS sequence"/>
</dbReference>
<dbReference type="InterPro" id="IPR036148">
    <property type="entry name" value="MmgE/PrpD_sf"/>
</dbReference>
<sequence length="501" mass="55311">MTDKTPIAQKSHTARLCEWIESVRLQDVPGEIQMRAKYLILDGLACALVGAHLPWSEKAAQAVVDMEPEGPVTIIGWEKVGQRMAHRRREVQLADVASQKISPISAALLNSTFIQGFELDDWHSEAPLHSNSIILPTLFAAVEHVSERGSAVSMSGNDFLLSTIVGYEVGPRVGIGLHGGHILTKGWHSGAVFGPSAAAASACKLLQLPEDNIEDALGIACTQACGLMSAQYESEVKRMQHGFAARNGLFATLLAQHGYVGIKKVYDRPYGGFLAQFSAGNGKSPQYLVEEIDKDLGIEWKTNGIRVKPHAAMAGTHPTIDCIEGLQRRFPVELENLQAIQHIRIEMGEAMYHHGGWAIETRPLTATGAQMSNAYVGATQLVDRQVLAAQFRHDALDRDMIWNLVGKTTCESNDEFKWMHQRVTITLDNGTELQHEVEAARGFQPPISNDEIVAKWRDLMKDVIDHDLMEEIEQIVLNIETCKDVGLLIELLGRRTRNPLE</sequence>
<feature type="domain" description="MmgE/PrpD C-terminal" evidence="3">
    <location>
        <begin position="310"/>
        <end position="480"/>
    </location>
</feature>
<dbReference type="Pfam" id="PF03972">
    <property type="entry name" value="MmgE_PrpD_N"/>
    <property type="match status" value="1"/>
</dbReference>
<evidence type="ECO:0008006" key="6">
    <source>
        <dbReference type="Google" id="ProtNLM"/>
    </source>
</evidence>
<evidence type="ECO:0000259" key="2">
    <source>
        <dbReference type="Pfam" id="PF03972"/>
    </source>
</evidence>
<dbReference type="InterPro" id="IPR045337">
    <property type="entry name" value="MmgE_PrpD_C"/>
</dbReference>
<dbReference type="GeneID" id="27323397"/>
<dbReference type="AlphaFoldDB" id="A0A0D1ZW00"/>
<dbReference type="PANTHER" id="PTHR16943:SF8">
    <property type="entry name" value="2-METHYLCITRATE DEHYDRATASE"/>
    <property type="match status" value="1"/>
</dbReference>
<dbReference type="EMBL" id="KN847523">
    <property type="protein sequence ID" value="KIV90953.1"/>
    <property type="molecule type" value="Genomic_DNA"/>
</dbReference>
<dbReference type="STRING" id="212818.A0A0D1ZW00"/>
<comment type="similarity">
    <text evidence="1">Belongs to the PrpD family.</text>
</comment>
<dbReference type="Gene3D" id="1.10.4100.10">
    <property type="entry name" value="2-methylcitrate dehydratase PrpD"/>
    <property type="match status" value="1"/>
</dbReference>
<dbReference type="InterPro" id="IPR005656">
    <property type="entry name" value="MmgE_PrpD"/>
</dbReference>
<protein>
    <recommendedName>
        <fullName evidence="6">MmgE/PrpD family protein</fullName>
    </recommendedName>
</protein>
<dbReference type="InterPro" id="IPR042188">
    <property type="entry name" value="MmgE/PrpD_sf_2"/>
</dbReference>
<reference evidence="4 5" key="1">
    <citation type="submission" date="2015-01" db="EMBL/GenBank/DDBJ databases">
        <title>The Genome Sequence of Exophiala mesophila CBS40295.</title>
        <authorList>
            <consortium name="The Broad Institute Genomics Platform"/>
            <person name="Cuomo C."/>
            <person name="de Hoog S."/>
            <person name="Gorbushina A."/>
            <person name="Stielow B."/>
            <person name="Teixiera M."/>
            <person name="Abouelleil A."/>
            <person name="Chapman S.B."/>
            <person name="Priest M."/>
            <person name="Young S.K."/>
            <person name="Wortman J."/>
            <person name="Nusbaum C."/>
            <person name="Birren B."/>
        </authorList>
    </citation>
    <scope>NUCLEOTIDE SEQUENCE [LARGE SCALE GENOMIC DNA]</scope>
    <source>
        <strain evidence="4 5">CBS 40295</strain>
    </source>
</reference>
<dbReference type="Gene3D" id="3.30.1330.120">
    <property type="entry name" value="2-methylcitrate dehydratase PrpD"/>
    <property type="match status" value="1"/>
</dbReference>
<dbReference type="VEuPathDB" id="FungiDB:PV10_05552"/>
<evidence type="ECO:0000313" key="4">
    <source>
        <dbReference type="EMBL" id="KIV90953.1"/>
    </source>
</evidence>
<dbReference type="PANTHER" id="PTHR16943">
    <property type="entry name" value="2-METHYLCITRATE DEHYDRATASE-RELATED"/>
    <property type="match status" value="1"/>
</dbReference>
<dbReference type="OrthoDB" id="10267976at2759"/>
<proteinExistence type="inferred from homology"/>
<organism evidence="4 5">
    <name type="scientific">Exophiala mesophila</name>
    <name type="common">Black yeast-like fungus</name>
    <dbReference type="NCBI Taxonomy" id="212818"/>
    <lineage>
        <taxon>Eukaryota</taxon>
        <taxon>Fungi</taxon>
        <taxon>Dikarya</taxon>
        <taxon>Ascomycota</taxon>
        <taxon>Pezizomycotina</taxon>
        <taxon>Eurotiomycetes</taxon>
        <taxon>Chaetothyriomycetidae</taxon>
        <taxon>Chaetothyriales</taxon>
        <taxon>Herpotrichiellaceae</taxon>
        <taxon>Exophiala</taxon>
    </lineage>
</organism>
<dbReference type="GO" id="GO:0016829">
    <property type="term" value="F:lyase activity"/>
    <property type="evidence" value="ECO:0007669"/>
    <property type="project" value="InterPro"/>
</dbReference>
<evidence type="ECO:0000313" key="5">
    <source>
        <dbReference type="Proteomes" id="UP000054302"/>
    </source>
</evidence>
<evidence type="ECO:0000256" key="1">
    <source>
        <dbReference type="ARBA" id="ARBA00006174"/>
    </source>
</evidence>
<dbReference type="InterPro" id="IPR045336">
    <property type="entry name" value="MmgE_PrpD_N"/>
</dbReference>
<keyword evidence="5" id="KW-1185">Reference proteome</keyword>
<dbReference type="InterPro" id="IPR042183">
    <property type="entry name" value="MmgE/PrpD_sf_1"/>
</dbReference>
<dbReference type="Pfam" id="PF19305">
    <property type="entry name" value="MmgE_PrpD_C"/>
    <property type="match status" value="1"/>
</dbReference>
<dbReference type="RefSeq" id="XP_016222527.1">
    <property type="nucleotide sequence ID" value="XM_016370234.1"/>
</dbReference>
<accession>A0A0D1ZW00</accession>
<name>A0A0D1ZW00_EXOME</name>
<gene>
    <name evidence="4" type="ORF">PV10_05552</name>
</gene>